<dbReference type="STRING" id="1515746.HR45_09245"/>
<dbReference type="GO" id="GO:0005829">
    <property type="term" value="C:cytosol"/>
    <property type="evidence" value="ECO:0007669"/>
    <property type="project" value="TreeGrafter"/>
</dbReference>
<dbReference type="InterPro" id="IPR048357">
    <property type="entry name" value="MSG_insertion"/>
</dbReference>
<dbReference type="RefSeq" id="WP_037442122.1">
    <property type="nucleotide sequence ID" value="NZ_JPEO01000005.1"/>
</dbReference>
<dbReference type="PANTHER" id="PTHR42739:SF1">
    <property type="entry name" value="MALATE SYNTHASE G"/>
    <property type="match status" value="1"/>
</dbReference>
<dbReference type="AlphaFoldDB" id="A0A094JHT4"/>
<evidence type="ECO:0000259" key="1">
    <source>
        <dbReference type="Pfam" id="PF20658"/>
    </source>
</evidence>
<dbReference type="Pfam" id="PF20658">
    <property type="entry name" value="MSG_insertion"/>
    <property type="match status" value="1"/>
</dbReference>
<keyword evidence="3" id="KW-1185">Reference proteome</keyword>
<sequence length="171" mass="18950">MSISLNHTELKTHHPRIAAAVVASQTLTLRHIADKLFNAKQLMDELCPLSKGSHQDVRGYLVYYQHLLACGKDGTFSGLRQPSQFVALGGQRENPQSLMLKHDSGCHLELCFDSQGDIGANDTAKLQDVLLENGSSHNHQRHWISLLHDCTPHPVQSDKVITGSDMRYAMG</sequence>
<dbReference type="InterPro" id="IPR011076">
    <property type="entry name" value="Malate_synth_sf"/>
</dbReference>
<dbReference type="PANTHER" id="PTHR42739">
    <property type="entry name" value="MALATE SYNTHASE G"/>
    <property type="match status" value="1"/>
</dbReference>
<proteinExistence type="predicted"/>
<dbReference type="eggNOG" id="COG2225">
    <property type="taxonomic scope" value="Bacteria"/>
</dbReference>
<accession>A0A094JHT4</accession>
<gene>
    <name evidence="2" type="ORF">HR45_09245</name>
</gene>
<protein>
    <recommendedName>
        <fullName evidence="1">Malate synthase G alpha-beta insertion domain-containing protein</fullName>
    </recommendedName>
</protein>
<dbReference type="Gene3D" id="2.170.170.11">
    <property type="entry name" value="Malate synthase G - maily-beta sub-domain"/>
    <property type="match status" value="1"/>
</dbReference>
<dbReference type="GO" id="GO:0000287">
    <property type="term" value="F:magnesium ion binding"/>
    <property type="evidence" value="ECO:0007669"/>
    <property type="project" value="TreeGrafter"/>
</dbReference>
<evidence type="ECO:0000313" key="2">
    <source>
        <dbReference type="EMBL" id="KFZ37599.1"/>
    </source>
</evidence>
<dbReference type="SUPFAM" id="SSF51645">
    <property type="entry name" value="Malate synthase G"/>
    <property type="match status" value="1"/>
</dbReference>
<organism evidence="2 3">
    <name type="scientific">Shewanella mangrovi</name>
    <dbReference type="NCBI Taxonomy" id="1515746"/>
    <lineage>
        <taxon>Bacteria</taxon>
        <taxon>Pseudomonadati</taxon>
        <taxon>Pseudomonadota</taxon>
        <taxon>Gammaproteobacteria</taxon>
        <taxon>Alteromonadales</taxon>
        <taxon>Shewanellaceae</taxon>
        <taxon>Shewanella</taxon>
    </lineage>
</organism>
<comment type="caution">
    <text evidence="2">The sequence shown here is derived from an EMBL/GenBank/DDBJ whole genome shotgun (WGS) entry which is preliminary data.</text>
</comment>
<dbReference type="GO" id="GO:0006097">
    <property type="term" value="P:glyoxylate cycle"/>
    <property type="evidence" value="ECO:0007669"/>
    <property type="project" value="InterPro"/>
</dbReference>
<dbReference type="GO" id="GO:0009436">
    <property type="term" value="P:glyoxylate catabolic process"/>
    <property type="evidence" value="ECO:0007669"/>
    <property type="project" value="TreeGrafter"/>
</dbReference>
<dbReference type="InterPro" id="IPR006253">
    <property type="entry name" value="Malate_synthG"/>
</dbReference>
<reference evidence="2 3" key="1">
    <citation type="submission" date="2014-06" db="EMBL/GenBank/DDBJ databases">
        <title>Shewanella sp. YQH10.</title>
        <authorList>
            <person name="Liu Y."/>
            <person name="Zeng R."/>
        </authorList>
    </citation>
    <scope>NUCLEOTIDE SEQUENCE [LARGE SCALE GENOMIC DNA]</scope>
    <source>
        <strain evidence="2 3">YQH10</strain>
    </source>
</reference>
<name>A0A094JHT4_9GAMM</name>
<evidence type="ECO:0000313" key="3">
    <source>
        <dbReference type="Proteomes" id="UP000029264"/>
    </source>
</evidence>
<dbReference type="GO" id="GO:0004474">
    <property type="term" value="F:malate synthase activity"/>
    <property type="evidence" value="ECO:0007669"/>
    <property type="project" value="InterPro"/>
</dbReference>
<feature type="domain" description="Malate synthase G alpha-beta insertion" evidence="1">
    <location>
        <begin position="39"/>
        <end position="102"/>
    </location>
</feature>
<dbReference type="EMBL" id="JPEO01000005">
    <property type="protein sequence ID" value="KFZ37599.1"/>
    <property type="molecule type" value="Genomic_DNA"/>
</dbReference>
<dbReference type="OrthoDB" id="5899875at2"/>
<dbReference type="Proteomes" id="UP000029264">
    <property type="component" value="Unassembled WGS sequence"/>
</dbReference>